<evidence type="ECO:0000313" key="2">
    <source>
        <dbReference type="EMBL" id="QWG24461.1"/>
    </source>
</evidence>
<dbReference type="AlphaFoldDB" id="A0A975P127"/>
<reference evidence="2 3" key="1">
    <citation type="submission" date="2021-06" db="EMBL/GenBank/DDBJ databases">
        <title>Bradyrhizobium sp. S2-11-4 Genome sequencing.</title>
        <authorList>
            <person name="Jin L."/>
        </authorList>
    </citation>
    <scope>NUCLEOTIDE SEQUENCE [LARGE SCALE GENOMIC DNA]</scope>
    <source>
        <strain evidence="2 3">S2-11-4</strain>
    </source>
</reference>
<dbReference type="Proteomes" id="UP000676951">
    <property type="component" value="Chromosome"/>
</dbReference>
<sequence>MCQQWLSAIGLIADVIGFLMIAWEWRQMFLHDRSNRELAISEIRARYFARLEGRDRTEYEMDEGNYHLPKHMENALNYQFDRRRRFFYGGAALVILGFLGQVAGSLPGGIPGTPFQSCSTFGWAPTSAK</sequence>
<organism evidence="2 3">
    <name type="scientific">Bradyrhizobium sediminis</name>
    <dbReference type="NCBI Taxonomy" id="2840469"/>
    <lineage>
        <taxon>Bacteria</taxon>
        <taxon>Pseudomonadati</taxon>
        <taxon>Pseudomonadota</taxon>
        <taxon>Alphaproteobacteria</taxon>
        <taxon>Hyphomicrobiales</taxon>
        <taxon>Nitrobacteraceae</taxon>
        <taxon>Bradyrhizobium</taxon>
    </lineage>
</organism>
<feature type="transmembrane region" description="Helical" evidence="1">
    <location>
        <begin position="6"/>
        <end position="25"/>
    </location>
</feature>
<dbReference type="EMBL" id="CP076136">
    <property type="protein sequence ID" value="QWG24461.1"/>
    <property type="molecule type" value="Genomic_DNA"/>
</dbReference>
<keyword evidence="1" id="KW-0812">Transmembrane</keyword>
<proteinExistence type="predicted"/>
<gene>
    <name evidence="2" type="ORF">KMZ93_06020</name>
</gene>
<evidence type="ECO:0000256" key="1">
    <source>
        <dbReference type="SAM" id="Phobius"/>
    </source>
</evidence>
<keyword evidence="3" id="KW-1185">Reference proteome</keyword>
<accession>A0A975P127</accession>
<protein>
    <submittedName>
        <fullName evidence="2">Uncharacterized protein</fullName>
    </submittedName>
</protein>
<feature type="transmembrane region" description="Helical" evidence="1">
    <location>
        <begin position="86"/>
        <end position="106"/>
    </location>
</feature>
<keyword evidence="1" id="KW-1133">Transmembrane helix</keyword>
<dbReference type="RefSeq" id="WP_215605204.1">
    <property type="nucleotide sequence ID" value="NZ_CP076136.1"/>
</dbReference>
<evidence type="ECO:0000313" key="3">
    <source>
        <dbReference type="Proteomes" id="UP000676951"/>
    </source>
</evidence>
<keyword evidence="1" id="KW-0472">Membrane</keyword>
<name>A0A975P127_9BRAD</name>